<organism evidence="2 3">
    <name type="scientific">Dentiscutata erythropus</name>
    <dbReference type="NCBI Taxonomy" id="1348616"/>
    <lineage>
        <taxon>Eukaryota</taxon>
        <taxon>Fungi</taxon>
        <taxon>Fungi incertae sedis</taxon>
        <taxon>Mucoromycota</taxon>
        <taxon>Glomeromycotina</taxon>
        <taxon>Glomeromycetes</taxon>
        <taxon>Diversisporales</taxon>
        <taxon>Gigasporaceae</taxon>
        <taxon>Dentiscutata</taxon>
    </lineage>
</organism>
<name>A0A9N9NW97_9GLOM</name>
<dbReference type="OrthoDB" id="2448297at2759"/>
<accession>A0A9N9NW97</accession>
<protein>
    <submittedName>
        <fullName evidence="2">24172_t:CDS:1</fullName>
    </submittedName>
</protein>
<dbReference type="EMBL" id="CAJVPY010018321">
    <property type="protein sequence ID" value="CAG8766445.1"/>
    <property type="molecule type" value="Genomic_DNA"/>
</dbReference>
<gene>
    <name evidence="2" type="ORF">DERYTH_LOCUS18282</name>
</gene>
<evidence type="ECO:0000313" key="3">
    <source>
        <dbReference type="Proteomes" id="UP000789405"/>
    </source>
</evidence>
<evidence type="ECO:0000256" key="1">
    <source>
        <dbReference type="SAM" id="MobiDB-lite"/>
    </source>
</evidence>
<reference evidence="2" key="1">
    <citation type="submission" date="2021-06" db="EMBL/GenBank/DDBJ databases">
        <authorList>
            <person name="Kallberg Y."/>
            <person name="Tangrot J."/>
            <person name="Rosling A."/>
        </authorList>
    </citation>
    <scope>NUCLEOTIDE SEQUENCE</scope>
    <source>
        <strain evidence="2">MA453B</strain>
    </source>
</reference>
<dbReference type="Proteomes" id="UP000789405">
    <property type="component" value="Unassembled WGS sequence"/>
</dbReference>
<feature type="region of interest" description="Disordered" evidence="1">
    <location>
        <begin position="64"/>
        <end position="96"/>
    </location>
</feature>
<dbReference type="AlphaFoldDB" id="A0A9N9NW97"/>
<keyword evidence="3" id="KW-1185">Reference proteome</keyword>
<comment type="caution">
    <text evidence="2">The sequence shown here is derived from an EMBL/GenBank/DDBJ whole genome shotgun (WGS) entry which is preliminary data.</text>
</comment>
<feature type="region of interest" description="Disordered" evidence="1">
    <location>
        <begin position="1"/>
        <end position="49"/>
    </location>
</feature>
<feature type="compositionally biased region" description="Low complexity" evidence="1">
    <location>
        <begin position="27"/>
        <end position="47"/>
    </location>
</feature>
<feature type="compositionally biased region" description="Polar residues" evidence="1">
    <location>
        <begin position="7"/>
        <end position="26"/>
    </location>
</feature>
<evidence type="ECO:0000313" key="2">
    <source>
        <dbReference type="EMBL" id="CAG8766445.1"/>
    </source>
</evidence>
<proteinExistence type="predicted"/>
<sequence>MAKKASVKQNQCTSKKALASQKTSKASGIKKVVSTKSSKNLNKNIKSYDPGYVNNEDFDSFNKLSSNNNVEDSQLQHTRSCSRSPRRSQLSCLRSPRRYSQVSRYQHSQPQSNNQNTLLFNTNYEAAAYVAERPKLLKIANQMAQYDGLRKSDNEERTDILTQQESTTFQTFLKCLFFRMRYLKTTIILRCIKLCFLSKKFSHKDISVLKGAANAAYRSYRDTL</sequence>